<proteinExistence type="inferred from homology"/>
<dbReference type="Proteomes" id="UP000250275">
    <property type="component" value="Unassembled WGS sequence"/>
</dbReference>
<comment type="subunit">
    <text evidence="6">Part of the activated spliceosome B/catalytic step 1 spliceosome, one of the forms of the spliceosome which has a well-formed active site but still cannot catalyze the branching reaction and is composed at least of 52 proteins, the U2, U5 and U6 snRNAs and the pre-mRNA. Recruited during early steps of activated spliceosome B maturation, it is probably one of the first proteins released from this complex as he matures to the spliceosome C complex. Component of the minor spliceosome, which splices U12-type introns.</text>
</comment>
<dbReference type="GO" id="GO:0071013">
    <property type="term" value="C:catalytic step 2 spliceosome"/>
    <property type="evidence" value="ECO:0007669"/>
    <property type="project" value="TreeGrafter"/>
</dbReference>
<evidence type="ECO:0000256" key="3">
    <source>
        <dbReference type="ARBA" id="ARBA00023242"/>
    </source>
</evidence>
<organism evidence="9 10">
    <name type="scientific">Eufriesea mexicana</name>
    <dbReference type="NCBI Taxonomy" id="516756"/>
    <lineage>
        <taxon>Eukaryota</taxon>
        <taxon>Metazoa</taxon>
        <taxon>Ecdysozoa</taxon>
        <taxon>Arthropoda</taxon>
        <taxon>Hexapoda</taxon>
        <taxon>Insecta</taxon>
        <taxon>Pterygota</taxon>
        <taxon>Neoptera</taxon>
        <taxon>Endopterygota</taxon>
        <taxon>Hymenoptera</taxon>
        <taxon>Apocrita</taxon>
        <taxon>Aculeata</taxon>
        <taxon>Apoidea</taxon>
        <taxon>Anthophila</taxon>
        <taxon>Apidae</taxon>
        <taxon>Eufriesea</taxon>
    </lineage>
</organism>
<dbReference type="GO" id="GO:0003755">
    <property type="term" value="F:peptidyl-prolyl cis-trans isomerase activity"/>
    <property type="evidence" value="ECO:0007669"/>
    <property type="project" value="InterPro"/>
</dbReference>
<evidence type="ECO:0000313" key="10">
    <source>
        <dbReference type="Proteomes" id="UP000250275"/>
    </source>
</evidence>
<dbReference type="OrthoDB" id="442970at2759"/>
<accession>A0A310SFE0</accession>
<feature type="region of interest" description="Disordered" evidence="7">
    <location>
        <begin position="176"/>
        <end position="212"/>
    </location>
</feature>
<comment type="similarity">
    <text evidence="2">Belongs to the cyclophilin-type PPIase family.</text>
</comment>
<evidence type="ECO:0000313" key="9">
    <source>
        <dbReference type="EMBL" id="OAD60038.1"/>
    </source>
</evidence>
<reference evidence="9 10" key="1">
    <citation type="submission" date="2015-07" db="EMBL/GenBank/DDBJ databases">
        <title>The genome of Eufriesea mexicana.</title>
        <authorList>
            <person name="Pan H."/>
            <person name="Kapheim K."/>
        </authorList>
    </citation>
    <scope>NUCLEOTIDE SEQUENCE [LARGE SCALE GENOMIC DNA]</scope>
    <source>
        <strain evidence="9">0111107269</strain>
        <tissue evidence="9">Whole body</tissue>
    </source>
</reference>
<protein>
    <recommendedName>
        <fullName evidence="4">Spliceosome-associated protein CWC27 homolog</fullName>
    </recommendedName>
    <alternativeName>
        <fullName evidence="5">Probable inactive peptidyl-prolyl cis-trans isomerase CWC27 homolog</fullName>
    </alternativeName>
</protein>
<evidence type="ECO:0000256" key="6">
    <source>
        <dbReference type="ARBA" id="ARBA00046368"/>
    </source>
</evidence>
<dbReference type="PANTHER" id="PTHR45625:SF6">
    <property type="entry name" value="SPLICEOSOME-ASSOCIATED PROTEIN CWC27 HOMOLOG"/>
    <property type="match status" value="1"/>
</dbReference>
<evidence type="ECO:0000256" key="4">
    <source>
        <dbReference type="ARBA" id="ARBA00040027"/>
    </source>
</evidence>
<dbReference type="Pfam" id="PF00160">
    <property type="entry name" value="Pro_isomerase"/>
    <property type="match status" value="1"/>
</dbReference>
<evidence type="ECO:0000256" key="1">
    <source>
        <dbReference type="ARBA" id="ARBA00004123"/>
    </source>
</evidence>
<evidence type="ECO:0000256" key="7">
    <source>
        <dbReference type="SAM" id="MobiDB-lite"/>
    </source>
</evidence>
<dbReference type="InterPro" id="IPR044666">
    <property type="entry name" value="Cyclophilin_A-like"/>
</dbReference>
<keyword evidence="3" id="KW-0539">Nucleus</keyword>
<dbReference type="AlphaFoldDB" id="A0A310SFE0"/>
<evidence type="ECO:0000256" key="5">
    <source>
        <dbReference type="ARBA" id="ARBA00042090"/>
    </source>
</evidence>
<dbReference type="PROSITE" id="PS50072">
    <property type="entry name" value="CSA_PPIASE_2"/>
    <property type="match status" value="1"/>
</dbReference>
<name>A0A310SFE0_9HYME</name>
<dbReference type="InterPro" id="IPR029000">
    <property type="entry name" value="Cyclophilin-like_dom_sf"/>
</dbReference>
<dbReference type="InterPro" id="IPR002130">
    <property type="entry name" value="Cyclophilin-type_PPIase_dom"/>
</dbReference>
<dbReference type="PANTHER" id="PTHR45625">
    <property type="entry name" value="PEPTIDYL-PROLYL CIS-TRANS ISOMERASE-RELATED"/>
    <property type="match status" value="1"/>
</dbReference>
<gene>
    <name evidence="9" type="ORF">WN48_06504</name>
</gene>
<dbReference type="SUPFAM" id="SSF50891">
    <property type="entry name" value="Cyclophilin-like"/>
    <property type="match status" value="1"/>
</dbReference>
<evidence type="ECO:0000259" key="8">
    <source>
        <dbReference type="PROSITE" id="PS50072"/>
    </source>
</evidence>
<comment type="subcellular location">
    <subcellularLocation>
        <location evidence="1">Nucleus</location>
    </subcellularLocation>
</comment>
<sequence>MNNIYMQQPRTKGKVIMKTTVGDIKLELWANATPKASQGDNPRDTEEGGKSMYGEPFKNGSQFFFTLVSTPELQNKHTIFGKVTGETIYNMHKLEEVILDENDRPLYPPRFIKTIILNNQFSDIIPRIIVQNSEEVKDSFKAKTAAVKDFNVLSFGEKAEEDEEESVILNKKFVGKGKSTHDHLTDPKLSTQSAIEPSELANKRRKGDCSSD</sequence>
<dbReference type="EMBL" id="KQ760512">
    <property type="protein sequence ID" value="OAD60038.1"/>
    <property type="molecule type" value="Genomic_DNA"/>
</dbReference>
<feature type="domain" description="PPIase cyclophilin-type" evidence="8">
    <location>
        <begin position="1"/>
        <end position="108"/>
    </location>
</feature>
<evidence type="ECO:0000256" key="2">
    <source>
        <dbReference type="ARBA" id="ARBA00007365"/>
    </source>
</evidence>
<dbReference type="Gene3D" id="2.40.100.10">
    <property type="entry name" value="Cyclophilin-like"/>
    <property type="match status" value="1"/>
</dbReference>
<feature type="region of interest" description="Disordered" evidence="7">
    <location>
        <begin position="33"/>
        <end position="52"/>
    </location>
</feature>
<keyword evidence="10" id="KW-1185">Reference proteome</keyword>
<keyword evidence="9" id="KW-0413">Isomerase</keyword>